<dbReference type="Pfam" id="PF01527">
    <property type="entry name" value="HTH_Tnp_1"/>
    <property type="match status" value="1"/>
</dbReference>
<organism evidence="1 2">
    <name type="scientific">Cohnella faecalis</name>
    <dbReference type="NCBI Taxonomy" id="2315694"/>
    <lineage>
        <taxon>Bacteria</taxon>
        <taxon>Bacillati</taxon>
        <taxon>Bacillota</taxon>
        <taxon>Bacilli</taxon>
        <taxon>Bacillales</taxon>
        <taxon>Paenibacillaceae</taxon>
        <taxon>Cohnella</taxon>
    </lineage>
</organism>
<reference evidence="1 2" key="1">
    <citation type="submission" date="2018-09" db="EMBL/GenBank/DDBJ databases">
        <title>Cohnella cavernae sp. nov., isolated from a karst cave.</title>
        <authorList>
            <person name="Zhu H."/>
        </authorList>
    </citation>
    <scope>NUCLEOTIDE SEQUENCE [LARGE SCALE GENOMIC DNA]</scope>
    <source>
        <strain evidence="1 2">K2E09-144</strain>
    </source>
</reference>
<evidence type="ECO:0000313" key="2">
    <source>
        <dbReference type="Proteomes" id="UP000266340"/>
    </source>
</evidence>
<dbReference type="Proteomes" id="UP000266340">
    <property type="component" value="Unassembled WGS sequence"/>
</dbReference>
<name>A0A398CPI4_9BACL</name>
<dbReference type="InterPro" id="IPR009057">
    <property type="entry name" value="Homeodomain-like_sf"/>
</dbReference>
<proteinExistence type="predicted"/>
<gene>
    <name evidence="1" type="ORF">D3H35_18220</name>
</gene>
<dbReference type="GO" id="GO:0003677">
    <property type="term" value="F:DNA binding"/>
    <property type="evidence" value="ECO:0007669"/>
    <property type="project" value="InterPro"/>
</dbReference>
<dbReference type="EMBL" id="QXJM01000039">
    <property type="protein sequence ID" value="RIE02618.1"/>
    <property type="molecule type" value="Genomic_DNA"/>
</dbReference>
<accession>A0A398CPI4</accession>
<dbReference type="SUPFAM" id="SSF46689">
    <property type="entry name" value="Homeodomain-like"/>
    <property type="match status" value="1"/>
</dbReference>
<dbReference type="InterPro" id="IPR002514">
    <property type="entry name" value="Transposase_8"/>
</dbReference>
<dbReference type="GO" id="GO:0004803">
    <property type="term" value="F:transposase activity"/>
    <property type="evidence" value="ECO:0007669"/>
    <property type="project" value="InterPro"/>
</dbReference>
<sequence>MFLHGPLIKLESCPPIELDYLYGEADSMRLGKVLEEKRMQIVREALSGVKIAVLGRKYEIHPETIRNWVREYGDKVGPDQLPSTDEQIQELKRLQEIEEKYNLALKKLGEKELENEILHELLKKKNPAYLKNSK</sequence>
<dbReference type="GO" id="GO:0006313">
    <property type="term" value="P:DNA transposition"/>
    <property type="evidence" value="ECO:0007669"/>
    <property type="project" value="InterPro"/>
</dbReference>
<dbReference type="AlphaFoldDB" id="A0A398CPI4"/>
<comment type="caution">
    <text evidence="1">The sequence shown here is derived from an EMBL/GenBank/DDBJ whole genome shotgun (WGS) entry which is preliminary data.</text>
</comment>
<keyword evidence="2" id="KW-1185">Reference proteome</keyword>
<protein>
    <submittedName>
        <fullName evidence="1">Transposase</fullName>
    </submittedName>
</protein>
<evidence type="ECO:0000313" key="1">
    <source>
        <dbReference type="EMBL" id="RIE02618.1"/>
    </source>
</evidence>